<keyword evidence="2" id="KW-1185">Reference proteome</keyword>
<name>A0A949NHV1_9FIRM</name>
<protein>
    <submittedName>
        <fullName evidence="1">Uncharacterized protein</fullName>
    </submittedName>
</protein>
<accession>A0A949NHV1</accession>
<sequence>MKKKISKMTEKEILRQQMELLAEKSNTCEADCLAGITNSMLDIYSVLEPKDSSVL</sequence>
<dbReference type="RefSeq" id="WP_238722894.1">
    <property type="nucleotide sequence ID" value="NZ_JAHQCW010000043.1"/>
</dbReference>
<dbReference type="EMBL" id="JAHQCW010000043">
    <property type="protein sequence ID" value="MBU9738873.1"/>
    <property type="molecule type" value="Genomic_DNA"/>
</dbReference>
<evidence type="ECO:0000313" key="1">
    <source>
        <dbReference type="EMBL" id="MBU9738873.1"/>
    </source>
</evidence>
<comment type="caution">
    <text evidence="1">The sequence shown here is derived from an EMBL/GenBank/DDBJ whole genome shotgun (WGS) entry which is preliminary data.</text>
</comment>
<gene>
    <name evidence="1" type="ORF">KTH89_20265</name>
</gene>
<evidence type="ECO:0000313" key="2">
    <source>
        <dbReference type="Proteomes" id="UP000712157"/>
    </source>
</evidence>
<dbReference type="Proteomes" id="UP000712157">
    <property type="component" value="Unassembled WGS sequence"/>
</dbReference>
<reference evidence="1" key="1">
    <citation type="submission" date="2021-06" db="EMBL/GenBank/DDBJ databases">
        <title>Description of novel taxa of the family Lachnospiraceae.</title>
        <authorList>
            <person name="Chaplin A.V."/>
            <person name="Sokolova S.R."/>
            <person name="Pikina A.P."/>
            <person name="Korzhanova M."/>
            <person name="Belova V."/>
            <person name="Korostin D."/>
            <person name="Efimov B.A."/>
        </authorList>
    </citation>
    <scope>NUCLEOTIDE SEQUENCE</scope>
    <source>
        <strain evidence="1">ASD5720</strain>
    </source>
</reference>
<proteinExistence type="predicted"/>
<organism evidence="1 2">
    <name type="scientific">Diplocloster agilis</name>
    <dbReference type="NCBI Taxonomy" id="2850323"/>
    <lineage>
        <taxon>Bacteria</taxon>
        <taxon>Bacillati</taxon>
        <taxon>Bacillota</taxon>
        <taxon>Clostridia</taxon>
        <taxon>Lachnospirales</taxon>
        <taxon>Lachnospiraceae</taxon>
        <taxon>Diplocloster</taxon>
    </lineage>
</organism>
<dbReference type="AlphaFoldDB" id="A0A949NHV1"/>